<dbReference type="EMBL" id="JBAMMX010000017">
    <property type="protein sequence ID" value="KAK6923839.1"/>
    <property type="molecule type" value="Genomic_DNA"/>
</dbReference>
<sequence>MDKVCEELDEVKAELERLTHEHQIKTELFENLKKAHNEQYAKLQEANLRIEKQDQEINLKAEEITCVTQSCKSLQVRLAEKESIISHLLSTKDKLRVYSDEKFRKLEEGNRELVLSLDEANTKCKDQEQVILRLSGEIESLKSLLSGSQKKCAEAERRAKAQKELRQRDDMLLELEDEKKKVEDALKWKKEQFKHLEEAYEKLHKQFQESKKEWESEKSALLDDMCCLQEKLDSQTRVSEDLQCRLQFCNQALAHEESRRKSLEVQLAEADKSLECVSSEWEEARSKIECLTTQRDKDIATLRNSLAMKETVVKELEYRQGKLEQDNVELRQSLKELQESQIQGAASASSLAKLRNKLKGLEQVHKNCSMNLKNKEAEWNSQLERLKVDLDECRSEICSRDLAMEQLQVELQGCHSATVKLAMQYEEASLMLMVLKAGFSEARVKVYNEFFEMKLHYKEEFERTVALLSKQLIEAKGAAEEACGKVTSLSMRVESMDHIQWQLIMMQEEVERLKMELEDCHSVIAQLALQNEEASIMLLVLKAGFSEARMKVASKFEEMNLHCREQDKGDVALLRKQLIEAQRALEQECGKVAALSSQLKSLVGVEEQQIVMQQELERLKMELEGSHSLMAQLALQNEEASVMLLVLKVGFSEARRKLIDEFDEMHKHLKEESEANFLLKKQLILAQKAIEEEHDKVVALSRQVESMDSIDNKKIRMQEELETYKMMLEEFTQCQLCFKEQVLKKEHYLKQKLKEVCNDLDRTNSELIDQICKGNEIEFELQIWKFFAERLEVDLEDQLETRKALEGSLFAELEVVETLKKEQDNYTHLVQEKDKRIDHLQQQIVLLDRKLKTEETENGNSARMKAVKAFKWEIEQMEQECMRREIEGVILTQTKAEKTFEEEKHSLLHVVEAKVERIDELTLLTESMEQKLSSSVIAFSSQLMEKQAEIDMLRNAWEDIITAEVLAQVEIQQKNLVVDELESEVSELEKKLQLQEKSLSDSKRQVQNIESELLAQQLETKKLQHQLETKSRTSATHINDLETEKKILVKEIARLSSGKEILLEFIRGLSNSISQLSREDMQLMGVLETIVQTFDDNNVPTESHDHPSKENANILVSPGVKKFEATSEERPPFRLLNE</sequence>
<dbReference type="AlphaFoldDB" id="A0AAN8V2S3"/>
<feature type="coiled-coil region" evidence="1">
    <location>
        <begin position="750"/>
        <end position="857"/>
    </location>
</feature>
<proteinExistence type="predicted"/>
<gene>
    <name evidence="2" type="ORF">RJ641_010039</name>
</gene>
<name>A0AAN8V2S3_9MAGN</name>
<evidence type="ECO:0000313" key="2">
    <source>
        <dbReference type="EMBL" id="KAK6923839.1"/>
    </source>
</evidence>
<evidence type="ECO:0000313" key="3">
    <source>
        <dbReference type="Proteomes" id="UP001370490"/>
    </source>
</evidence>
<evidence type="ECO:0000256" key="1">
    <source>
        <dbReference type="SAM" id="Coils"/>
    </source>
</evidence>
<feature type="coiled-coil region" evidence="1">
    <location>
        <begin position="253"/>
        <end position="280"/>
    </location>
</feature>
<reference evidence="2 3" key="1">
    <citation type="submission" date="2023-12" db="EMBL/GenBank/DDBJ databases">
        <title>A high-quality genome assembly for Dillenia turbinata (Dilleniales).</title>
        <authorList>
            <person name="Chanderbali A."/>
        </authorList>
    </citation>
    <scope>NUCLEOTIDE SEQUENCE [LARGE SCALE GENOMIC DNA]</scope>
    <source>
        <strain evidence="2">LSX21</strain>
        <tissue evidence="2">Leaf</tissue>
    </source>
</reference>
<organism evidence="2 3">
    <name type="scientific">Dillenia turbinata</name>
    <dbReference type="NCBI Taxonomy" id="194707"/>
    <lineage>
        <taxon>Eukaryota</taxon>
        <taxon>Viridiplantae</taxon>
        <taxon>Streptophyta</taxon>
        <taxon>Embryophyta</taxon>
        <taxon>Tracheophyta</taxon>
        <taxon>Spermatophyta</taxon>
        <taxon>Magnoliopsida</taxon>
        <taxon>eudicotyledons</taxon>
        <taxon>Gunneridae</taxon>
        <taxon>Pentapetalae</taxon>
        <taxon>Dilleniales</taxon>
        <taxon>Dilleniaceae</taxon>
        <taxon>Dillenia</taxon>
    </lineage>
</organism>
<accession>A0AAN8V2S3</accession>
<protein>
    <submittedName>
        <fullName evidence="2">Uncharacterized protein</fullName>
    </submittedName>
</protein>
<feature type="coiled-coil region" evidence="1">
    <location>
        <begin position="117"/>
        <end position="224"/>
    </location>
</feature>
<feature type="coiled-coil region" evidence="1">
    <location>
        <begin position="971"/>
        <end position="1058"/>
    </location>
</feature>
<keyword evidence="3" id="KW-1185">Reference proteome</keyword>
<feature type="coiled-coil region" evidence="1">
    <location>
        <begin position="1"/>
        <end position="63"/>
    </location>
</feature>
<feature type="coiled-coil region" evidence="1">
    <location>
        <begin position="313"/>
        <end position="396"/>
    </location>
</feature>
<keyword evidence="1" id="KW-0175">Coiled coil</keyword>
<comment type="caution">
    <text evidence="2">The sequence shown here is derived from an EMBL/GenBank/DDBJ whole genome shotgun (WGS) entry which is preliminary data.</text>
</comment>
<dbReference type="PANTHER" id="PTHR45287">
    <property type="entry name" value="OS03G0691500 PROTEIN"/>
    <property type="match status" value="1"/>
</dbReference>
<dbReference type="PANTHER" id="PTHR45287:SF4">
    <property type="entry name" value="OS03G0691500 PROTEIN"/>
    <property type="match status" value="1"/>
</dbReference>
<dbReference type="InterPro" id="IPR040262">
    <property type="entry name" value="At4g38062-like"/>
</dbReference>
<dbReference type="Proteomes" id="UP001370490">
    <property type="component" value="Unassembled WGS sequence"/>
</dbReference>